<reference evidence="2 3" key="1">
    <citation type="submission" date="2015-04" db="EMBL/GenBank/DDBJ databases">
        <authorList>
            <person name="Syromyatnikov M.Y."/>
            <person name="Popov V.N."/>
        </authorList>
    </citation>
    <scope>NUCLEOTIDE SEQUENCE [LARGE SCALE GENOMIC DNA]</scope>
</reference>
<feature type="region of interest" description="Disordered" evidence="1">
    <location>
        <begin position="46"/>
        <end position="78"/>
    </location>
</feature>
<proteinExistence type="predicted"/>
<dbReference type="AlphaFoldDB" id="A0A1J1IA81"/>
<evidence type="ECO:0000313" key="2">
    <source>
        <dbReference type="EMBL" id="CRK95329.1"/>
    </source>
</evidence>
<sequence>MNINKEYLETFSKVLNLTLETVSQASQYIVQRVQHLSLSSVPDDMLHINNLQPSDTSENEQQMSHMDQGSEMDEPKTI</sequence>
<organism evidence="2 3">
    <name type="scientific">Clunio marinus</name>
    <dbReference type="NCBI Taxonomy" id="568069"/>
    <lineage>
        <taxon>Eukaryota</taxon>
        <taxon>Metazoa</taxon>
        <taxon>Ecdysozoa</taxon>
        <taxon>Arthropoda</taxon>
        <taxon>Hexapoda</taxon>
        <taxon>Insecta</taxon>
        <taxon>Pterygota</taxon>
        <taxon>Neoptera</taxon>
        <taxon>Endopterygota</taxon>
        <taxon>Diptera</taxon>
        <taxon>Nematocera</taxon>
        <taxon>Chironomoidea</taxon>
        <taxon>Chironomidae</taxon>
        <taxon>Clunio</taxon>
    </lineage>
</organism>
<gene>
    <name evidence="2" type="ORF">CLUMA_CG008733</name>
</gene>
<feature type="compositionally biased region" description="Polar residues" evidence="1">
    <location>
        <begin position="49"/>
        <end position="67"/>
    </location>
</feature>
<keyword evidence="3" id="KW-1185">Reference proteome</keyword>
<protein>
    <submittedName>
        <fullName evidence="2">CLUMA_CG008733, isoform A</fullName>
    </submittedName>
</protein>
<name>A0A1J1IA81_9DIPT</name>
<accession>A0A1J1IA81</accession>
<evidence type="ECO:0000256" key="1">
    <source>
        <dbReference type="SAM" id="MobiDB-lite"/>
    </source>
</evidence>
<dbReference type="Proteomes" id="UP000183832">
    <property type="component" value="Unassembled WGS sequence"/>
</dbReference>
<dbReference type="EMBL" id="CVRI01000041">
    <property type="protein sequence ID" value="CRK95329.1"/>
    <property type="molecule type" value="Genomic_DNA"/>
</dbReference>
<evidence type="ECO:0000313" key="3">
    <source>
        <dbReference type="Proteomes" id="UP000183832"/>
    </source>
</evidence>